<feature type="region of interest" description="Disordered" evidence="1">
    <location>
        <begin position="58"/>
        <end position="105"/>
    </location>
</feature>
<organism evidence="3 4">
    <name type="scientific">Aspergillus cavernicola</name>
    <dbReference type="NCBI Taxonomy" id="176166"/>
    <lineage>
        <taxon>Eukaryota</taxon>
        <taxon>Fungi</taxon>
        <taxon>Dikarya</taxon>
        <taxon>Ascomycota</taxon>
        <taxon>Pezizomycotina</taxon>
        <taxon>Eurotiomycetes</taxon>
        <taxon>Eurotiomycetidae</taxon>
        <taxon>Eurotiales</taxon>
        <taxon>Aspergillaceae</taxon>
        <taxon>Aspergillus</taxon>
        <taxon>Aspergillus subgen. Nidulantes</taxon>
    </lineage>
</organism>
<feature type="domain" description="Clr5" evidence="2">
    <location>
        <begin position="7"/>
        <end position="58"/>
    </location>
</feature>
<keyword evidence="4" id="KW-1185">Reference proteome</keyword>
<comment type="caution">
    <text evidence="3">The sequence shown here is derived from an EMBL/GenBank/DDBJ whole genome shotgun (WGS) entry which is preliminary data.</text>
</comment>
<dbReference type="Pfam" id="PF14420">
    <property type="entry name" value="Clr5"/>
    <property type="match status" value="1"/>
</dbReference>
<protein>
    <recommendedName>
        <fullName evidence="2">Clr5 domain-containing protein</fullName>
    </recommendedName>
</protein>
<evidence type="ECO:0000256" key="1">
    <source>
        <dbReference type="SAM" id="MobiDB-lite"/>
    </source>
</evidence>
<gene>
    <name evidence="3" type="ORF">BDW59DRAFT_35310</name>
</gene>
<name>A0ABR4HC53_9EURO</name>
<evidence type="ECO:0000313" key="3">
    <source>
        <dbReference type="EMBL" id="KAL2813031.1"/>
    </source>
</evidence>
<dbReference type="EMBL" id="JBFXLS010000155">
    <property type="protein sequence ID" value="KAL2813031.1"/>
    <property type="molecule type" value="Genomic_DNA"/>
</dbReference>
<sequence>MKCAISPDIWETKRMLITKLYKDEEWPLKQVIKLVQTRDFHPSESQLRSRLKKWHITKPSRKKYDGSRRLSGTKKNQEPKRPTQQPWNLPSATTYNTLPSHPIPLRRTDESDAYSEVSVSVPEMSTSPTDHYILPSSPLHEDHRHSLTMSPLYASNSIPTPITPAFYGMEDSKHAPSDPGHSLYFCPPEFTTPAPYPQPQAQFGSFSNPNPNTISTDYMGYPGVHYISAHSYPQPSKDHPGDGPFVMPDLPPPLLDRSWAFQCQPPSPTEVYPPPQSHYLQEDCMVMQPLVYPTM</sequence>
<dbReference type="InterPro" id="IPR025676">
    <property type="entry name" value="Clr5_dom"/>
</dbReference>
<accession>A0ABR4HC53</accession>
<feature type="compositionally biased region" description="Polar residues" evidence="1">
    <location>
        <begin position="82"/>
        <end position="99"/>
    </location>
</feature>
<evidence type="ECO:0000259" key="2">
    <source>
        <dbReference type="Pfam" id="PF14420"/>
    </source>
</evidence>
<proteinExistence type="predicted"/>
<reference evidence="3 4" key="1">
    <citation type="submission" date="2024-07" db="EMBL/GenBank/DDBJ databases">
        <title>Section-level genome sequencing and comparative genomics of Aspergillus sections Usti and Cavernicolus.</title>
        <authorList>
            <consortium name="Lawrence Berkeley National Laboratory"/>
            <person name="Nybo J.L."/>
            <person name="Vesth T.C."/>
            <person name="Theobald S."/>
            <person name="Frisvad J.C."/>
            <person name="Larsen T.O."/>
            <person name="Kjaerboelling I."/>
            <person name="Rothschild-Mancinelli K."/>
            <person name="Lyhne E.K."/>
            <person name="Kogle M.E."/>
            <person name="Barry K."/>
            <person name="Clum A."/>
            <person name="Na H."/>
            <person name="Ledsgaard L."/>
            <person name="Lin J."/>
            <person name="Lipzen A."/>
            <person name="Kuo A."/>
            <person name="Riley R."/>
            <person name="Mondo S."/>
            <person name="LaButti K."/>
            <person name="Haridas S."/>
            <person name="Pangalinan J."/>
            <person name="Salamov A.A."/>
            <person name="Simmons B.A."/>
            <person name="Magnuson J.K."/>
            <person name="Chen J."/>
            <person name="Drula E."/>
            <person name="Henrissat B."/>
            <person name="Wiebenga A."/>
            <person name="Lubbers R.J."/>
            <person name="Gomes A.C."/>
            <person name="Makela M.R."/>
            <person name="Stajich J."/>
            <person name="Grigoriev I.V."/>
            <person name="Mortensen U.H."/>
            <person name="De vries R.P."/>
            <person name="Baker S.E."/>
            <person name="Andersen M.R."/>
        </authorList>
    </citation>
    <scope>NUCLEOTIDE SEQUENCE [LARGE SCALE GENOMIC DNA]</scope>
    <source>
        <strain evidence="3 4">CBS 600.67</strain>
    </source>
</reference>
<evidence type="ECO:0000313" key="4">
    <source>
        <dbReference type="Proteomes" id="UP001610335"/>
    </source>
</evidence>
<dbReference type="Proteomes" id="UP001610335">
    <property type="component" value="Unassembled WGS sequence"/>
</dbReference>